<keyword evidence="10" id="KW-1185">Reference proteome</keyword>
<dbReference type="Gene3D" id="3.30.420.40">
    <property type="match status" value="2"/>
</dbReference>
<feature type="region of interest" description="Disordered" evidence="7">
    <location>
        <begin position="401"/>
        <end position="428"/>
    </location>
</feature>
<comment type="function">
    <text evidence="5 6">Cell division protein that is involved in the assembly of the Z ring. May serve as a membrane anchor for the Z ring.</text>
</comment>
<dbReference type="Gene3D" id="3.30.1490.110">
    <property type="match status" value="1"/>
</dbReference>
<evidence type="ECO:0000256" key="5">
    <source>
        <dbReference type="HAMAP-Rule" id="MF_02033"/>
    </source>
</evidence>
<evidence type="ECO:0000256" key="1">
    <source>
        <dbReference type="ARBA" id="ARBA00022475"/>
    </source>
</evidence>
<gene>
    <name evidence="5 9" type="primary">ftsA</name>
    <name evidence="9" type="ORF">KIMC2_07790</name>
</gene>
<dbReference type="GO" id="GO:0032153">
    <property type="term" value="C:cell division site"/>
    <property type="evidence" value="ECO:0007669"/>
    <property type="project" value="UniProtKB-UniRule"/>
</dbReference>
<keyword evidence="4 5" id="KW-0131">Cell cycle</keyword>
<evidence type="ECO:0000256" key="4">
    <source>
        <dbReference type="ARBA" id="ARBA00023306"/>
    </source>
</evidence>
<dbReference type="HAMAP" id="MF_02033">
    <property type="entry name" value="FtsA"/>
    <property type="match status" value="1"/>
</dbReference>
<evidence type="ECO:0000259" key="8">
    <source>
        <dbReference type="SMART" id="SM00842"/>
    </source>
</evidence>
<proteinExistence type="inferred from homology"/>
<sequence length="445" mass="49011">MDNGAQTFVGIDIGTSFVKLIAMQTTNNNINVVGVGIAQSTGMNKGMVVDINQTVEDIKAAQKDLNKKSQILIDQVVVGIPTNYLSIKNLKGSIELGKDPREVNERDLKELVSSILNEHQSVENDFVGIAVEEFIVDNFDGISDPLGMMGTTLSIHCLAYAIPKTIFRNIIKAVERSGFKVRNIVLNPIAAAEVSLSSAQKEMGSILIDAGSGKTSYSIFQNNLLQMSGTIFEGGKNITSDISKVLKISEKDAESVKIDYGSLKTGQIQDSESFVIQSLDQANEVKVGDKYLSEIIHARFEQIFTKIKNKLNSTNAFDLPGGIIITGGNSALPGTEEEAGNILGRPVNIYIPNQIGLRSQIYTVAFGMIVHTWHLSRVQMILESTLKVNKFEKFQPEMQEEQTLNDENTDLNFGTESGVKSKPQKKEKKSGFFSSLRRWIYNLFE</sequence>
<dbReference type="PIRSF" id="PIRSF003101">
    <property type="entry name" value="FtsA"/>
    <property type="match status" value="1"/>
</dbReference>
<evidence type="ECO:0000256" key="6">
    <source>
        <dbReference type="PIRNR" id="PIRNR003101"/>
    </source>
</evidence>
<dbReference type="InterPro" id="IPR020823">
    <property type="entry name" value="Cell_div_FtsA"/>
</dbReference>
<feature type="domain" description="SHS2" evidence="8">
    <location>
        <begin position="8"/>
        <end position="195"/>
    </location>
</feature>
<organism evidence="9 10">
    <name type="scientific">Xylocopilactobacillus apis</name>
    <dbReference type="NCBI Taxonomy" id="2932183"/>
    <lineage>
        <taxon>Bacteria</taxon>
        <taxon>Bacillati</taxon>
        <taxon>Bacillota</taxon>
        <taxon>Bacilli</taxon>
        <taxon>Lactobacillales</taxon>
        <taxon>Lactobacillaceae</taxon>
        <taxon>Xylocopilactobacillus</taxon>
    </lineage>
</organism>
<dbReference type="Pfam" id="PF02491">
    <property type="entry name" value="SHS2_FTSA"/>
    <property type="match status" value="1"/>
</dbReference>
<evidence type="ECO:0000256" key="7">
    <source>
        <dbReference type="SAM" id="MobiDB-lite"/>
    </source>
</evidence>
<dbReference type="CDD" id="cd24048">
    <property type="entry name" value="ASKHA_NBD_FtsA"/>
    <property type="match status" value="1"/>
</dbReference>
<dbReference type="Pfam" id="PF14450">
    <property type="entry name" value="FtsA"/>
    <property type="match status" value="1"/>
</dbReference>
<keyword evidence="3 5" id="KW-0472">Membrane</keyword>
<dbReference type="GO" id="GO:0009898">
    <property type="term" value="C:cytoplasmic side of plasma membrane"/>
    <property type="evidence" value="ECO:0007669"/>
    <property type="project" value="UniProtKB-UniRule"/>
</dbReference>
<dbReference type="EMBL" id="AP026801">
    <property type="protein sequence ID" value="BDR56217.1"/>
    <property type="molecule type" value="Genomic_DNA"/>
</dbReference>
<accession>A0AAU9DHJ9</accession>
<dbReference type="NCBIfam" id="TIGR01174">
    <property type="entry name" value="ftsA"/>
    <property type="match status" value="1"/>
</dbReference>
<keyword evidence="2 5" id="KW-0132">Cell division</keyword>
<keyword evidence="1 5" id="KW-1003">Cell membrane</keyword>
<dbReference type="PANTHER" id="PTHR32432:SF4">
    <property type="entry name" value="CELL DIVISION PROTEIN FTSA"/>
    <property type="match status" value="1"/>
</dbReference>
<name>A0AAU9DHJ9_9LACO</name>
<dbReference type="SMART" id="SM00842">
    <property type="entry name" value="FtsA"/>
    <property type="match status" value="1"/>
</dbReference>
<evidence type="ECO:0000256" key="3">
    <source>
        <dbReference type="ARBA" id="ARBA00023136"/>
    </source>
</evidence>
<dbReference type="InterPro" id="IPR043129">
    <property type="entry name" value="ATPase_NBD"/>
</dbReference>
<evidence type="ECO:0000313" key="10">
    <source>
        <dbReference type="Proteomes" id="UP001321804"/>
    </source>
</evidence>
<dbReference type="Proteomes" id="UP001321804">
    <property type="component" value="Chromosome"/>
</dbReference>
<evidence type="ECO:0000256" key="2">
    <source>
        <dbReference type="ARBA" id="ARBA00022618"/>
    </source>
</evidence>
<dbReference type="RefSeq" id="WP_317698099.1">
    <property type="nucleotide sequence ID" value="NZ_AP026801.1"/>
</dbReference>
<comment type="subunit">
    <text evidence="5">Self-interacts. Interacts with FtsZ.</text>
</comment>
<protein>
    <recommendedName>
        <fullName evidence="5 6">Cell division protein FtsA</fullName>
    </recommendedName>
</protein>
<reference evidence="9 10" key="1">
    <citation type="journal article" date="2023" name="Microbiol. Spectr.">
        <title>Symbiosis of Carpenter Bees with Uncharacterized Lactic Acid Bacteria Showing NAD Auxotrophy.</title>
        <authorList>
            <person name="Kawasaki S."/>
            <person name="Ozawa K."/>
            <person name="Mori T."/>
            <person name="Yamamoto A."/>
            <person name="Ito M."/>
            <person name="Ohkuma M."/>
            <person name="Sakamoto M."/>
            <person name="Matsutani M."/>
        </authorList>
    </citation>
    <scope>NUCLEOTIDE SEQUENCE [LARGE SCALE GENOMIC DNA]</scope>
    <source>
        <strain evidence="9 10">KimC2</strain>
    </source>
</reference>
<dbReference type="PANTHER" id="PTHR32432">
    <property type="entry name" value="CELL DIVISION PROTEIN FTSA-RELATED"/>
    <property type="match status" value="1"/>
</dbReference>
<comment type="similarity">
    <text evidence="5 6">Belongs to the FtsA/MreB family.</text>
</comment>
<dbReference type="AlphaFoldDB" id="A0AAU9DHJ9"/>
<dbReference type="InterPro" id="IPR050696">
    <property type="entry name" value="FtsA/MreB"/>
</dbReference>
<dbReference type="SUPFAM" id="SSF53067">
    <property type="entry name" value="Actin-like ATPase domain"/>
    <property type="match status" value="2"/>
</dbReference>
<evidence type="ECO:0000313" key="9">
    <source>
        <dbReference type="EMBL" id="BDR56217.1"/>
    </source>
</evidence>
<dbReference type="KEGG" id="xak:KIMC2_07790"/>
<comment type="subcellular location">
    <subcellularLocation>
        <location evidence="5">Cell membrane</location>
        <topology evidence="5">Peripheral membrane protein</topology>
        <orientation evidence="5">Cytoplasmic side</orientation>
    </subcellularLocation>
    <text evidence="5">Localizes to the Z ring in an FtsZ-dependent manner. Targeted to the membrane through a conserved C-terminal amphipathic helix.</text>
</comment>
<dbReference type="GO" id="GO:0043093">
    <property type="term" value="P:FtsZ-dependent cytokinesis"/>
    <property type="evidence" value="ECO:0007669"/>
    <property type="project" value="UniProtKB-UniRule"/>
</dbReference>
<dbReference type="InterPro" id="IPR003494">
    <property type="entry name" value="SHS2_FtsA"/>
</dbReference>